<keyword evidence="2" id="KW-1185">Reference proteome</keyword>
<comment type="caution">
    <text evidence="1">The sequence shown here is derived from an EMBL/GenBank/DDBJ whole genome shotgun (WGS) entry which is preliminary data.</text>
</comment>
<evidence type="ECO:0008006" key="3">
    <source>
        <dbReference type="Google" id="ProtNLM"/>
    </source>
</evidence>
<proteinExistence type="predicted"/>
<protein>
    <recommendedName>
        <fullName evidence="3">F-box domain-containing protein</fullName>
    </recommendedName>
</protein>
<evidence type="ECO:0000313" key="2">
    <source>
        <dbReference type="Proteomes" id="UP001194696"/>
    </source>
</evidence>
<dbReference type="Proteomes" id="UP001194696">
    <property type="component" value="Unassembled WGS sequence"/>
</dbReference>
<sequence length="178" mass="20813">MATILDLPDEIHLLIAKHLKTKIIFYSLIRVCHSFYSTYFPCLWSDLYVDPGGGKTIDATNLRINAHLVDSITFSPSLTEEYYTIDFPRLYTLRLETFYYPEGLLARQVDFMRRHPFIRKLVCQHKDPVPREFWEVIVTEWTHLEVFHFSGIVEKDAQDAFWMVPGVAFGGEFLASLM</sequence>
<accession>A0ABQ7K3T2</accession>
<name>A0ABQ7K3T2_9FUNG</name>
<gene>
    <name evidence="1" type="ORF">BGZ96_006060</name>
</gene>
<reference evidence="1 2" key="1">
    <citation type="journal article" date="2020" name="Fungal Divers.">
        <title>Resolving the Mortierellaceae phylogeny through synthesis of multi-gene phylogenetics and phylogenomics.</title>
        <authorList>
            <person name="Vandepol N."/>
            <person name="Liber J."/>
            <person name="Desiro A."/>
            <person name="Na H."/>
            <person name="Kennedy M."/>
            <person name="Barry K."/>
            <person name="Grigoriev I.V."/>
            <person name="Miller A.N."/>
            <person name="O'Donnell K."/>
            <person name="Stajich J.E."/>
            <person name="Bonito G."/>
        </authorList>
    </citation>
    <scope>NUCLEOTIDE SEQUENCE [LARGE SCALE GENOMIC DNA]</scope>
    <source>
        <strain evidence="1 2">AD045</strain>
    </source>
</reference>
<organism evidence="1 2">
    <name type="scientific">Linnemannia gamsii</name>
    <dbReference type="NCBI Taxonomy" id="64522"/>
    <lineage>
        <taxon>Eukaryota</taxon>
        <taxon>Fungi</taxon>
        <taxon>Fungi incertae sedis</taxon>
        <taxon>Mucoromycota</taxon>
        <taxon>Mortierellomycotina</taxon>
        <taxon>Mortierellomycetes</taxon>
        <taxon>Mortierellales</taxon>
        <taxon>Mortierellaceae</taxon>
        <taxon>Linnemannia</taxon>
    </lineage>
</organism>
<evidence type="ECO:0000313" key="1">
    <source>
        <dbReference type="EMBL" id="KAG0290472.1"/>
    </source>
</evidence>
<dbReference type="EMBL" id="JAAAIM010000291">
    <property type="protein sequence ID" value="KAG0290472.1"/>
    <property type="molecule type" value="Genomic_DNA"/>
</dbReference>